<accession>A0A511JEN0</accession>
<protein>
    <recommendedName>
        <fullName evidence="1">DUF7878 domain-containing protein</fullName>
    </recommendedName>
</protein>
<dbReference type="OrthoDB" id="3695765at2"/>
<keyword evidence="3" id="KW-1185">Reference proteome</keyword>
<name>A0A511JEN0_9CELL</name>
<organism evidence="2 3">
    <name type="scientific">Cellulomonas composti</name>
    <dbReference type="NCBI Taxonomy" id="266130"/>
    <lineage>
        <taxon>Bacteria</taxon>
        <taxon>Bacillati</taxon>
        <taxon>Actinomycetota</taxon>
        <taxon>Actinomycetes</taxon>
        <taxon>Micrococcales</taxon>
        <taxon>Cellulomonadaceae</taxon>
        <taxon>Cellulomonas</taxon>
    </lineage>
</organism>
<dbReference type="InterPro" id="IPR057200">
    <property type="entry name" value="DUF7878"/>
</dbReference>
<comment type="caution">
    <text evidence="2">The sequence shown here is derived from an EMBL/GenBank/DDBJ whole genome shotgun (WGS) entry which is preliminary data.</text>
</comment>
<dbReference type="Proteomes" id="UP000321720">
    <property type="component" value="Unassembled WGS sequence"/>
</dbReference>
<dbReference type="Pfam" id="PF25297">
    <property type="entry name" value="DUF7878"/>
    <property type="match status" value="1"/>
</dbReference>
<evidence type="ECO:0000259" key="1">
    <source>
        <dbReference type="Pfam" id="PF25297"/>
    </source>
</evidence>
<proteinExistence type="predicted"/>
<evidence type="ECO:0000313" key="3">
    <source>
        <dbReference type="Proteomes" id="UP000321720"/>
    </source>
</evidence>
<reference evidence="2 3" key="1">
    <citation type="submission" date="2019-07" db="EMBL/GenBank/DDBJ databases">
        <title>Whole genome shotgun sequence of Cellulomonas composti NBRC 100758.</title>
        <authorList>
            <person name="Hosoyama A."/>
            <person name="Uohara A."/>
            <person name="Ohji S."/>
            <person name="Ichikawa N."/>
        </authorList>
    </citation>
    <scope>NUCLEOTIDE SEQUENCE [LARGE SCALE GENOMIC DNA]</scope>
    <source>
        <strain evidence="2 3">NBRC 100758</strain>
    </source>
</reference>
<dbReference type="AlphaFoldDB" id="A0A511JEN0"/>
<gene>
    <name evidence="2" type="ORF">CCO02nite_31090</name>
</gene>
<evidence type="ECO:0000313" key="2">
    <source>
        <dbReference type="EMBL" id="GEL96451.1"/>
    </source>
</evidence>
<feature type="domain" description="DUF7878" evidence="1">
    <location>
        <begin position="5"/>
        <end position="126"/>
    </location>
</feature>
<sequence>MTEVEMTYDRLDSSELRGTTQADYLIALDADLQVVAAHQALYEEPRFPVVELARSLRVWLADPSRGDFEFESMSFEEVGSIAFRQTRQGWVFGSIFASELPPMSLEWADVELCCRQLISRVEEDLAGLGINPGEVLRQ</sequence>
<dbReference type="EMBL" id="BJWG01000032">
    <property type="protein sequence ID" value="GEL96451.1"/>
    <property type="molecule type" value="Genomic_DNA"/>
</dbReference>